<evidence type="ECO:0000259" key="7">
    <source>
        <dbReference type="Pfam" id="PF03962"/>
    </source>
</evidence>
<dbReference type="KEGG" id="vde:111249505"/>
<dbReference type="GO" id="GO:0003690">
    <property type="term" value="F:double-stranded DNA binding"/>
    <property type="evidence" value="ECO:0007669"/>
    <property type="project" value="InterPro"/>
</dbReference>
<keyword evidence="4 5" id="KW-0539">Nucleus</keyword>
<dbReference type="InterPro" id="IPR040661">
    <property type="entry name" value="LZ3wCH"/>
</dbReference>
<dbReference type="InterPro" id="IPR005647">
    <property type="entry name" value="Mnd1"/>
</dbReference>
<name>A0A7M7MG27_VARDE</name>
<proteinExistence type="inferred from homology"/>
<feature type="coiled-coil region" evidence="6">
    <location>
        <begin position="79"/>
        <end position="173"/>
    </location>
</feature>
<accession>A0A7M7MG27</accession>
<evidence type="ECO:0000256" key="2">
    <source>
        <dbReference type="ARBA" id="ARBA00005981"/>
    </source>
</evidence>
<protein>
    <recommendedName>
        <fullName evidence="5">Meiotic nuclear division protein 1 homolog</fullName>
    </recommendedName>
</protein>
<evidence type="ECO:0000256" key="6">
    <source>
        <dbReference type="SAM" id="Coils"/>
    </source>
</evidence>
<evidence type="ECO:0000256" key="4">
    <source>
        <dbReference type="ARBA" id="ARBA00023242"/>
    </source>
</evidence>
<comment type="function">
    <text evidence="5">Required for proper homologous chromosome pairing and efficient cross-over and intragenic recombination during meiosis.</text>
</comment>
<dbReference type="Pfam" id="PF18517">
    <property type="entry name" value="LZ3wCH"/>
    <property type="match status" value="1"/>
</dbReference>
<organism evidence="9 10">
    <name type="scientific">Varroa destructor</name>
    <name type="common">Honeybee mite</name>
    <dbReference type="NCBI Taxonomy" id="109461"/>
    <lineage>
        <taxon>Eukaryota</taxon>
        <taxon>Metazoa</taxon>
        <taxon>Ecdysozoa</taxon>
        <taxon>Arthropoda</taxon>
        <taxon>Chelicerata</taxon>
        <taxon>Arachnida</taxon>
        <taxon>Acari</taxon>
        <taxon>Parasitiformes</taxon>
        <taxon>Mesostigmata</taxon>
        <taxon>Gamasina</taxon>
        <taxon>Dermanyssoidea</taxon>
        <taxon>Varroidae</taxon>
        <taxon>Varroa</taxon>
    </lineage>
</organism>
<dbReference type="GO" id="GO:0005634">
    <property type="term" value="C:nucleus"/>
    <property type="evidence" value="ECO:0007669"/>
    <property type="project" value="UniProtKB-SubCell"/>
</dbReference>
<dbReference type="AlphaFoldDB" id="A0A7M7MG27"/>
<dbReference type="InParanoid" id="A0A7M7MG27"/>
<dbReference type="OMA" id="VCYWAFP"/>
<evidence type="ECO:0000259" key="8">
    <source>
        <dbReference type="Pfam" id="PF18517"/>
    </source>
</evidence>
<keyword evidence="10" id="KW-1185">Reference proteome</keyword>
<evidence type="ECO:0000256" key="1">
    <source>
        <dbReference type="ARBA" id="ARBA00004123"/>
    </source>
</evidence>
<dbReference type="GeneID" id="111249505"/>
<dbReference type="GO" id="GO:0007131">
    <property type="term" value="P:reciprocal meiotic recombination"/>
    <property type="evidence" value="ECO:0007669"/>
    <property type="project" value="InterPro"/>
</dbReference>
<dbReference type="OrthoDB" id="273345at2759"/>
<reference evidence="9" key="1">
    <citation type="submission" date="2021-01" db="UniProtKB">
        <authorList>
            <consortium name="EnsemblMetazoa"/>
        </authorList>
    </citation>
    <scope>IDENTIFICATION</scope>
</reference>
<dbReference type="Pfam" id="PF03962">
    <property type="entry name" value="Mnd1"/>
    <property type="match status" value="1"/>
</dbReference>
<sequence>MSKRKGMSLEEKRQKVLSVFHERKEVFPLKDVESISSKEKGVVLQTVKDVLKGLVDDGLVDSDKIGTSIYFWAFPSKALMRLKVRLTNLRKLVDEAETTRVNAQRALAEEQKKLDLSGSATPDMLLNLSKYAEQQRLLTQKLRNIEQNDPITIQRLQEDLAEIKAATNRWTDNIFTLRSWIRHRSGMTDADIERAFEIPVELDYVE</sequence>
<evidence type="ECO:0000256" key="3">
    <source>
        <dbReference type="ARBA" id="ARBA00023054"/>
    </source>
</evidence>
<dbReference type="EnsemblMetazoa" id="XM_022803446">
    <property type="protein sequence ID" value="XP_022659181"/>
    <property type="gene ID" value="LOC111249505"/>
</dbReference>
<feature type="domain" description="Leucine zipper with capping helix" evidence="8">
    <location>
        <begin position="152"/>
        <end position="205"/>
    </location>
</feature>
<comment type="subcellular location">
    <subcellularLocation>
        <location evidence="1 5">Nucleus</location>
    </subcellularLocation>
</comment>
<evidence type="ECO:0000313" key="10">
    <source>
        <dbReference type="Proteomes" id="UP000594260"/>
    </source>
</evidence>
<dbReference type="RefSeq" id="XP_022659181.1">
    <property type="nucleotide sequence ID" value="XM_022803446.1"/>
</dbReference>
<dbReference type="InterPro" id="IPR040453">
    <property type="entry name" value="Mnd1_HTH"/>
</dbReference>
<comment type="similarity">
    <text evidence="2 5">Belongs to the MND1 family.</text>
</comment>
<evidence type="ECO:0000256" key="5">
    <source>
        <dbReference type="PIRNR" id="PIRNR026991"/>
    </source>
</evidence>
<dbReference type="Proteomes" id="UP000594260">
    <property type="component" value="Unplaced"/>
</dbReference>
<evidence type="ECO:0000313" key="9">
    <source>
        <dbReference type="EnsemblMetazoa" id="XP_022659181"/>
    </source>
</evidence>
<feature type="domain" description="Mnd1 HTH" evidence="7">
    <location>
        <begin position="16"/>
        <end position="75"/>
    </location>
</feature>
<dbReference type="PIRSF" id="PIRSF026991">
    <property type="entry name" value="Mnd1"/>
    <property type="match status" value="1"/>
</dbReference>
<keyword evidence="3 6" id="KW-0175">Coiled coil</keyword>